<proteinExistence type="predicted"/>
<evidence type="ECO:0000313" key="2">
    <source>
        <dbReference type="Proteomes" id="UP000307074"/>
    </source>
</evidence>
<gene>
    <name evidence="1" type="ORF">UCCLBBS449_pA0061</name>
</gene>
<sequence>MKRRQEKKLRQAGYDFDFLTKTQPQGNLKFYDSFVRSGTGVMTCLHVYRFPKNSLPYFWLIELSRFNDGHTLTTFSVGTEDQYSIRKSLEQSADEKLTQVYDNHAKTLAKMQAANDHKGQLELLNKLGSSEEVMKRLDARIFVYDDSEIELTKRVKAIKRKLDKYGIAQFVGEQTEEFKSIWTPEMKQELLNNRRHGTPISARVLGAGYLFNHVRLDDEGGSYFGYSRTRGQIMLNPLLIDDTRLTPYFMIAGRPRMGKSTFVKKLNDDVFARGGKLRIFDVKGEYIPSALDQGGVVIALDGTTNKINPFEVFPTATNDDGTQVDEIGSFNAHVQKIRNMFAFQNADATTDDLNRLENIITDFYINEGMWYQNPSAHKDQLQLTGLPHNQYPQLGGFLVYLRNVQRQYVEQSRPSSEVLSINRIVVTFEKMMKSEADIFDGVTTIADFSQEDVVVFDVSGLKAHGLETFNCQVYSALSLLSADIVNNGKRYRPLYNNGQLKADEVPYYWVCIDEFQNYAREEFADGLDWLSSLMEEMAKDFCGVALAMPTIKEILPAQNIQISTNQSQRFYRAVSKIFGLMTYRCFFQLSDDDIPRLESALGQSITAGELAMVAKLRKHMMLLNINGGSNYPFTIEVSNGELQRYAGGIG</sequence>
<dbReference type="AlphaFoldDB" id="A0A5B7Y2Q5"/>
<dbReference type="SUPFAM" id="SSF52540">
    <property type="entry name" value="P-loop containing nucleoside triphosphate hydrolases"/>
    <property type="match status" value="1"/>
</dbReference>
<dbReference type="CDD" id="cd01127">
    <property type="entry name" value="TrwB_TraG_TraD_VirD4"/>
    <property type="match status" value="1"/>
</dbReference>
<organism evidence="1 2">
    <name type="scientific">Levilactobacillus brevis</name>
    <name type="common">Lactobacillus brevis</name>
    <dbReference type="NCBI Taxonomy" id="1580"/>
    <lineage>
        <taxon>Bacteria</taxon>
        <taxon>Bacillati</taxon>
        <taxon>Bacillota</taxon>
        <taxon>Bacilli</taxon>
        <taxon>Lactobacillales</taxon>
        <taxon>Lactobacillaceae</taxon>
        <taxon>Levilactobacillus</taxon>
    </lineage>
</organism>
<accession>A0A5B7Y2Q5</accession>
<name>A0A5B7Y2Q5_LEVBR</name>
<evidence type="ECO:0000313" key="1">
    <source>
        <dbReference type="EMBL" id="QCZ54467.1"/>
    </source>
</evidence>
<keyword evidence="1" id="KW-0614">Plasmid</keyword>
<reference evidence="1 2" key="1">
    <citation type="submission" date="2018-07" db="EMBL/GenBank/DDBJ databases">
        <authorList>
            <person name="Feyereisen M."/>
        </authorList>
    </citation>
    <scope>NUCLEOTIDE SEQUENCE [LARGE SCALE GENOMIC DNA]</scope>
    <source>
        <strain evidence="1 2">UCCLBBS449</strain>
        <plasmid evidence="2">pucclbbs449_a</plasmid>
    </source>
</reference>
<dbReference type="Proteomes" id="UP000307074">
    <property type="component" value="Plasmid pUCCLBBS449_A"/>
</dbReference>
<dbReference type="InterPro" id="IPR027417">
    <property type="entry name" value="P-loop_NTPase"/>
</dbReference>
<dbReference type="EMBL" id="CP031199">
    <property type="protein sequence ID" value="QCZ54467.1"/>
    <property type="molecule type" value="Genomic_DNA"/>
</dbReference>
<geneLocation type="plasmid" evidence="2">
    <name>pucclbbs449_a</name>
</geneLocation>
<dbReference type="Gene3D" id="3.40.50.300">
    <property type="entry name" value="P-loop containing nucleotide triphosphate hydrolases"/>
    <property type="match status" value="2"/>
</dbReference>
<dbReference type="RefSeq" id="WP_085764793.1">
    <property type="nucleotide sequence ID" value="NZ_CP031199.1"/>
</dbReference>
<protein>
    <submittedName>
        <fullName evidence="1">Putative conjugation-related ATPase</fullName>
    </submittedName>
</protein>